<dbReference type="EMBL" id="ML145164">
    <property type="protein sequence ID" value="TBU55728.1"/>
    <property type="molecule type" value="Genomic_DNA"/>
</dbReference>
<proteinExistence type="predicted"/>
<organism evidence="1 2">
    <name type="scientific">Dichomitus squalens</name>
    <dbReference type="NCBI Taxonomy" id="114155"/>
    <lineage>
        <taxon>Eukaryota</taxon>
        <taxon>Fungi</taxon>
        <taxon>Dikarya</taxon>
        <taxon>Basidiomycota</taxon>
        <taxon>Agaricomycotina</taxon>
        <taxon>Agaricomycetes</taxon>
        <taxon>Polyporales</taxon>
        <taxon>Polyporaceae</taxon>
        <taxon>Dichomitus</taxon>
    </lineage>
</organism>
<accession>A0A4V2K7D5</accession>
<evidence type="ECO:0000313" key="2">
    <source>
        <dbReference type="Proteomes" id="UP000292082"/>
    </source>
</evidence>
<dbReference type="AlphaFoldDB" id="A0A4V2K7D5"/>
<sequence>MQYTLSPPVSQHKHTAPLTCSISTARITRHRMKTLRTRSTSNELYKEDEFKRFGISNPATWP</sequence>
<keyword evidence="2" id="KW-1185">Reference proteome</keyword>
<dbReference type="Proteomes" id="UP000292082">
    <property type="component" value="Unassembled WGS sequence"/>
</dbReference>
<reference evidence="1 2" key="1">
    <citation type="submission" date="2019-01" db="EMBL/GenBank/DDBJ databases">
        <title>Draft genome sequences of three monokaryotic isolates of the white-rot basidiomycete fungus Dichomitus squalens.</title>
        <authorList>
            <consortium name="DOE Joint Genome Institute"/>
            <person name="Lopez S.C."/>
            <person name="Andreopoulos B."/>
            <person name="Pangilinan J."/>
            <person name="Lipzen A."/>
            <person name="Riley R."/>
            <person name="Ahrendt S."/>
            <person name="Ng V."/>
            <person name="Barry K."/>
            <person name="Daum C."/>
            <person name="Grigoriev I.V."/>
            <person name="Hilden K.S."/>
            <person name="Makela M.R."/>
            <person name="de Vries R.P."/>
        </authorList>
    </citation>
    <scope>NUCLEOTIDE SEQUENCE [LARGE SCALE GENOMIC DNA]</scope>
    <source>
        <strain evidence="1 2">CBS 464.89</strain>
    </source>
</reference>
<evidence type="ECO:0000313" key="1">
    <source>
        <dbReference type="EMBL" id="TBU55728.1"/>
    </source>
</evidence>
<protein>
    <submittedName>
        <fullName evidence="1">Uncharacterized protein</fullName>
    </submittedName>
</protein>
<gene>
    <name evidence="1" type="ORF">BD310DRAFT_933155</name>
</gene>
<name>A0A4V2K7D5_9APHY</name>